<keyword evidence="4" id="KW-1185">Reference proteome</keyword>
<keyword evidence="1" id="KW-1133">Transmembrane helix</keyword>
<sequence length="1148" mass="131845">MGRFLSGFLLPMLLLSAALLNWSLISMVDLLGFIFIQYAAPKIGMRSRRRLLISWYTLLFSSVAVVSLAIFHIVWAIKGNQWSTADAQWAKLIGFLSVHSQRLPYVIYFTTVQVLVVVIVVVEIYGTRCSPDLSQDSFVGHGYSFILRIGSHLRVLCCLLLPFVQLIVGISHPSWASFPFFIFSSIGLVNWSLTSNFLGLFRWWSYLLFYAGLNIVLLYIYQLPIQFPWMASVGDFIGLYKVSSHSEWSEICSGYSLLLFYTMLSWIRCDLAEMDFIMSGRDNSLTVQLLTPKHAFLIRQFRSGVRHTNFLLTGAVFRTFCVNFFTYGFPISLLALSFWSFHFASLCAFALLAYVGYVLYAIPSVFQLHRLNGLLLVFILLWAASTYVFNLTFLVLNKHMDMDIWETIGLWHYPIPGFYLFAQFCLGILVALGNLVNNSVFQYLSDLGVQYSKQDADVEDRDETKVLTIATVAWLLRKTSRAIVLILIFLIALRPGLIHAIYMIFFMIYLLSHTISRKMRQLLILLCEAHFALTYFLQLNLISNALKQKDTLATDLLRELGFLSNSDSRDFLKIAALACFCALHNHGFEVLSAFSAIVQHTPCPPIGFSILRAGLVKSILLYVYTSRSKQSSDNNSSHEKMIASYLTAIGQNFRSLYRSCGTYIALLTILIAVYRVKPNHTSFGYLFFLMVWMVSRQLLGKTTRKMWLPLKVYAIFVFILLYTLSVFFSFRKWLSQRVDLSSVFGYDPKASMVENIWESLAVLVVMQLYSYERRQINKQETSRQPSFSLVQRLLIWHGEKILNLSLFYASLSPISGFGFLYLVGMVACSTLPKSSWLPSKLFLAYSGFVLMVEYLFQLWGQQVNMFPGQSNYPLSLFLGLQVYMPCFTSLESGMRGKVLVIVSCLLRYNVFHWLRKYPCKFGKMGKWDESCPLLYSSEEYYKTRSSPVSRDNGLSKSLLEKQNEVGIQSWASFIIGLSDAENEGSNINGEDFNNISGSSKERHKWTRKQIHMLRHERLRMQIRTLKVYLKFWVENIFNLFGLEINMIALLIASFAVLNTISLLYVASLAAFILLPCHLTRKLWPVFVFLFGSVITLEYLAIWFFRFGEQFNPGISRKVPCNDCWESSDLFFDHCKKCWSGMFLLMLSK</sequence>
<feature type="domain" description="Piezo-type mechanosensitive ion channel homolog" evidence="2">
    <location>
        <begin position="469"/>
        <end position="597"/>
    </location>
</feature>
<dbReference type="PANTHER" id="PTHR13167:SF46">
    <property type="entry name" value="PIEZO NON-SPECIFIC CATION CHANNEL R-RAS-BINDING DOMAIN-CONTAINING PROTEIN"/>
    <property type="match status" value="1"/>
</dbReference>
<feature type="transmembrane region" description="Helical" evidence="1">
    <location>
        <begin position="483"/>
        <end position="510"/>
    </location>
</feature>
<dbReference type="GO" id="GO:0008381">
    <property type="term" value="F:mechanosensitive monoatomic ion channel activity"/>
    <property type="evidence" value="ECO:0007669"/>
    <property type="project" value="InterPro"/>
</dbReference>
<gene>
    <name evidence="3" type="ORF">LITE_LOCUS45799</name>
</gene>
<proteinExistence type="predicted"/>
<reference evidence="3" key="1">
    <citation type="submission" date="2022-08" db="EMBL/GenBank/DDBJ databases">
        <authorList>
            <person name="Gutierrez-Valencia J."/>
        </authorList>
    </citation>
    <scope>NUCLEOTIDE SEQUENCE</scope>
</reference>
<dbReference type="GO" id="GO:0050982">
    <property type="term" value="P:detection of mechanical stimulus"/>
    <property type="evidence" value="ECO:0007669"/>
    <property type="project" value="TreeGrafter"/>
</dbReference>
<dbReference type="GO" id="GO:0016020">
    <property type="term" value="C:membrane"/>
    <property type="evidence" value="ECO:0007669"/>
    <property type="project" value="InterPro"/>
</dbReference>
<comment type="caution">
    <text evidence="3">The sequence shown here is derived from an EMBL/GenBank/DDBJ whole genome shotgun (WGS) entry which is preliminary data.</text>
</comment>
<keyword evidence="1" id="KW-0472">Membrane</keyword>
<dbReference type="GO" id="GO:0071260">
    <property type="term" value="P:cellular response to mechanical stimulus"/>
    <property type="evidence" value="ECO:0007669"/>
    <property type="project" value="TreeGrafter"/>
</dbReference>
<feature type="transmembrane region" description="Helical" evidence="1">
    <location>
        <begin position="203"/>
        <end position="221"/>
    </location>
</feature>
<dbReference type="GO" id="GO:0042391">
    <property type="term" value="P:regulation of membrane potential"/>
    <property type="evidence" value="ECO:0007669"/>
    <property type="project" value="TreeGrafter"/>
</dbReference>
<feature type="transmembrane region" description="Helical" evidence="1">
    <location>
        <begin position="174"/>
        <end position="191"/>
    </location>
</feature>
<accession>A0AAV0R1C0</accession>
<dbReference type="Proteomes" id="UP001154282">
    <property type="component" value="Unassembled WGS sequence"/>
</dbReference>
<feature type="transmembrane region" description="Helical" evidence="1">
    <location>
        <begin position="656"/>
        <end position="676"/>
    </location>
</feature>
<feature type="transmembrane region" description="Helical" evidence="1">
    <location>
        <begin position="1047"/>
        <end position="1073"/>
    </location>
</feature>
<dbReference type="InterPro" id="IPR027272">
    <property type="entry name" value="Piezo"/>
</dbReference>
<evidence type="ECO:0000313" key="4">
    <source>
        <dbReference type="Proteomes" id="UP001154282"/>
    </source>
</evidence>
<feature type="transmembrane region" description="Helical" evidence="1">
    <location>
        <begin position="248"/>
        <end position="267"/>
    </location>
</feature>
<feature type="transmembrane region" description="Helical" evidence="1">
    <location>
        <begin position="801"/>
        <end position="822"/>
    </location>
</feature>
<evidence type="ECO:0000259" key="2">
    <source>
        <dbReference type="Pfam" id="PF25288"/>
    </source>
</evidence>
<feature type="transmembrane region" description="Helical" evidence="1">
    <location>
        <begin position="105"/>
        <end position="125"/>
    </location>
</feature>
<feature type="transmembrane region" description="Helical" evidence="1">
    <location>
        <begin position="1085"/>
        <end position="1107"/>
    </location>
</feature>
<feature type="transmembrane region" description="Helical" evidence="1">
    <location>
        <begin position="416"/>
        <end position="436"/>
    </location>
</feature>
<feature type="transmembrane region" description="Helical" evidence="1">
    <location>
        <begin position="309"/>
        <end position="329"/>
    </location>
</feature>
<feature type="transmembrane region" description="Helical" evidence="1">
    <location>
        <begin position="145"/>
        <end position="168"/>
    </location>
</feature>
<feature type="transmembrane region" description="Helical" evidence="1">
    <location>
        <begin position="712"/>
        <end position="730"/>
    </location>
</feature>
<feature type="transmembrane region" description="Helical" evidence="1">
    <location>
        <begin position="341"/>
        <end position="362"/>
    </location>
</feature>
<feature type="transmembrane region" description="Helical" evidence="1">
    <location>
        <begin position="374"/>
        <end position="396"/>
    </location>
</feature>
<protein>
    <recommendedName>
        <fullName evidence="2">Piezo-type mechanosensitive ion channel homolog domain-containing protein</fullName>
    </recommendedName>
</protein>
<dbReference type="AlphaFoldDB" id="A0AAV0R1C0"/>
<dbReference type="GO" id="GO:0005261">
    <property type="term" value="F:monoatomic cation channel activity"/>
    <property type="evidence" value="ECO:0007669"/>
    <property type="project" value="TreeGrafter"/>
</dbReference>
<keyword evidence="1" id="KW-0812">Transmembrane</keyword>
<dbReference type="InterPro" id="IPR057611">
    <property type="entry name" value="PIEZO_dom"/>
</dbReference>
<feature type="transmembrane region" description="Helical" evidence="1">
    <location>
        <begin position="52"/>
        <end position="77"/>
    </location>
</feature>
<name>A0AAV0R1C0_9ROSI</name>
<dbReference type="Pfam" id="PF25288">
    <property type="entry name" value="PIEZO"/>
    <property type="match status" value="1"/>
</dbReference>
<dbReference type="EMBL" id="CAMGYJ010000010">
    <property type="protein sequence ID" value="CAI0551081.1"/>
    <property type="molecule type" value="Genomic_DNA"/>
</dbReference>
<feature type="transmembrane region" description="Helical" evidence="1">
    <location>
        <begin position="842"/>
        <end position="860"/>
    </location>
</feature>
<evidence type="ECO:0000256" key="1">
    <source>
        <dbReference type="SAM" id="Phobius"/>
    </source>
</evidence>
<evidence type="ECO:0000313" key="3">
    <source>
        <dbReference type="EMBL" id="CAI0551081.1"/>
    </source>
</evidence>
<dbReference type="PANTHER" id="PTHR13167">
    <property type="entry name" value="PIEZO-TYPE MECHANOSENSITIVE ION CHANNEL COMPONENT"/>
    <property type="match status" value="1"/>
</dbReference>
<organism evidence="3 4">
    <name type="scientific">Linum tenue</name>
    <dbReference type="NCBI Taxonomy" id="586396"/>
    <lineage>
        <taxon>Eukaryota</taxon>
        <taxon>Viridiplantae</taxon>
        <taxon>Streptophyta</taxon>
        <taxon>Embryophyta</taxon>
        <taxon>Tracheophyta</taxon>
        <taxon>Spermatophyta</taxon>
        <taxon>Magnoliopsida</taxon>
        <taxon>eudicotyledons</taxon>
        <taxon>Gunneridae</taxon>
        <taxon>Pentapetalae</taxon>
        <taxon>rosids</taxon>
        <taxon>fabids</taxon>
        <taxon>Malpighiales</taxon>
        <taxon>Linaceae</taxon>
        <taxon>Linum</taxon>
    </lineage>
</organism>
<feature type="transmembrane region" description="Helical" evidence="1">
    <location>
        <begin position="12"/>
        <end position="40"/>
    </location>
</feature>
<feature type="transmembrane region" description="Helical" evidence="1">
    <location>
        <begin position="522"/>
        <end position="542"/>
    </location>
</feature>